<comment type="caution">
    <text evidence="2">The sequence shown here is derived from an EMBL/GenBank/DDBJ whole genome shotgun (WGS) entry which is preliminary data.</text>
</comment>
<keyword evidence="1" id="KW-0472">Membrane</keyword>
<protein>
    <recommendedName>
        <fullName evidence="4">Class III signal peptide-containing protein</fullName>
    </recommendedName>
</protein>
<accession>A0A8T3YKG1</accession>
<evidence type="ECO:0000256" key="1">
    <source>
        <dbReference type="SAM" id="Phobius"/>
    </source>
</evidence>
<dbReference type="EMBL" id="JACQPB010000034">
    <property type="protein sequence ID" value="MBI4210515.1"/>
    <property type="molecule type" value="Genomic_DNA"/>
</dbReference>
<organism evidence="2 3">
    <name type="scientific">Candidatus Iainarchaeum sp</name>
    <dbReference type="NCBI Taxonomy" id="3101447"/>
    <lineage>
        <taxon>Archaea</taxon>
        <taxon>Candidatus Iainarchaeota</taxon>
        <taxon>Candidatus Iainarchaeia</taxon>
        <taxon>Candidatus Iainarchaeales</taxon>
        <taxon>Candidatus Iainarchaeaceae</taxon>
        <taxon>Candidatus Iainarchaeum</taxon>
    </lineage>
</organism>
<evidence type="ECO:0008006" key="4">
    <source>
        <dbReference type="Google" id="ProtNLM"/>
    </source>
</evidence>
<feature type="transmembrane region" description="Helical" evidence="1">
    <location>
        <begin position="21"/>
        <end position="38"/>
    </location>
</feature>
<sequence length="200" mass="20835">MEHPAEMRKKNATGTRGQATVEFILVLLIAVTFLAVIIQPNADLATGAMHDTQNLAKLRLSADKLVNTIQYVSVSGVGTKESIQTVIPVNASITCGTTAGKNTIVMNYTSTGLKGTASCLVDEDNASDTEGKTCKKTFGTGAIFTCTQDTVPIKPATACGTSTSLPSNTIATCDSKLSLYNVLVTKLPGGAISVDFSVVQ</sequence>
<gene>
    <name evidence="2" type="ORF">HY544_03355</name>
</gene>
<keyword evidence="1" id="KW-0812">Transmembrane</keyword>
<dbReference type="Proteomes" id="UP000732298">
    <property type="component" value="Unassembled WGS sequence"/>
</dbReference>
<reference evidence="2" key="1">
    <citation type="submission" date="2020-07" db="EMBL/GenBank/DDBJ databases">
        <title>Huge and variable diversity of episymbiotic CPR bacteria and DPANN archaea in groundwater ecosystems.</title>
        <authorList>
            <person name="He C.Y."/>
            <person name="Keren R."/>
            <person name="Whittaker M."/>
            <person name="Farag I.F."/>
            <person name="Doudna J."/>
            <person name="Cate J.H.D."/>
            <person name="Banfield J.F."/>
        </authorList>
    </citation>
    <scope>NUCLEOTIDE SEQUENCE</scope>
    <source>
        <strain evidence="2">NC_groundwater_1296_Ag_S-0.2um_52_80</strain>
    </source>
</reference>
<dbReference type="AlphaFoldDB" id="A0A8T3YKG1"/>
<evidence type="ECO:0000313" key="3">
    <source>
        <dbReference type="Proteomes" id="UP000732298"/>
    </source>
</evidence>
<evidence type="ECO:0000313" key="2">
    <source>
        <dbReference type="EMBL" id="MBI4210515.1"/>
    </source>
</evidence>
<proteinExistence type="predicted"/>
<name>A0A8T3YKG1_9ARCH</name>
<keyword evidence="1" id="KW-1133">Transmembrane helix</keyword>